<dbReference type="Proteomes" id="UP000054538">
    <property type="component" value="Unassembled WGS sequence"/>
</dbReference>
<evidence type="ECO:0000313" key="4">
    <source>
        <dbReference type="EMBL" id="KIK81798.1"/>
    </source>
</evidence>
<protein>
    <recommendedName>
        <fullName evidence="3">DDE Tnp4 domain-containing protein</fullName>
    </recommendedName>
</protein>
<dbReference type="EMBL" id="KN825730">
    <property type="protein sequence ID" value="KIK81798.1"/>
    <property type="molecule type" value="Genomic_DNA"/>
</dbReference>
<dbReference type="HOGENOM" id="CLU_147762_0_0_1"/>
<dbReference type="OrthoDB" id="2673155at2759"/>
<reference evidence="5" key="2">
    <citation type="submission" date="2015-01" db="EMBL/GenBank/DDBJ databases">
        <title>Evolutionary Origins and Diversification of the Mycorrhizal Mutualists.</title>
        <authorList>
            <consortium name="DOE Joint Genome Institute"/>
            <consortium name="Mycorrhizal Genomics Consortium"/>
            <person name="Kohler A."/>
            <person name="Kuo A."/>
            <person name="Nagy L.G."/>
            <person name="Floudas D."/>
            <person name="Copeland A."/>
            <person name="Barry K.W."/>
            <person name="Cichocki N."/>
            <person name="Veneault-Fourrey C."/>
            <person name="LaButti K."/>
            <person name="Lindquist E.A."/>
            <person name="Lipzen A."/>
            <person name="Lundell T."/>
            <person name="Morin E."/>
            <person name="Murat C."/>
            <person name="Riley R."/>
            <person name="Ohm R."/>
            <person name="Sun H."/>
            <person name="Tunlid A."/>
            <person name="Henrissat B."/>
            <person name="Grigoriev I.V."/>
            <person name="Hibbett D.S."/>
            <person name="Martin F."/>
        </authorList>
    </citation>
    <scope>NUCLEOTIDE SEQUENCE [LARGE SCALE GENOMIC DNA]</scope>
    <source>
        <strain evidence="5">Ve08.2h10</strain>
    </source>
</reference>
<name>A0A0D0D176_9AGAM</name>
<feature type="non-terminal residue" evidence="4">
    <location>
        <position position="1"/>
    </location>
</feature>
<reference evidence="4 5" key="1">
    <citation type="submission" date="2014-04" db="EMBL/GenBank/DDBJ databases">
        <authorList>
            <consortium name="DOE Joint Genome Institute"/>
            <person name="Kuo A."/>
            <person name="Kohler A."/>
            <person name="Jargeat P."/>
            <person name="Nagy L.G."/>
            <person name="Floudas D."/>
            <person name="Copeland A."/>
            <person name="Barry K.W."/>
            <person name="Cichocki N."/>
            <person name="Veneault-Fourrey C."/>
            <person name="LaButti K."/>
            <person name="Lindquist E.A."/>
            <person name="Lipzen A."/>
            <person name="Lundell T."/>
            <person name="Morin E."/>
            <person name="Murat C."/>
            <person name="Sun H."/>
            <person name="Tunlid A."/>
            <person name="Henrissat B."/>
            <person name="Grigoriev I.V."/>
            <person name="Hibbett D.S."/>
            <person name="Martin F."/>
            <person name="Nordberg H.P."/>
            <person name="Cantor M.N."/>
            <person name="Hua S.X."/>
        </authorList>
    </citation>
    <scope>NUCLEOTIDE SEQUENCE [LARGE SCALE GENOMIC DNA]</scope>
    <source>
        <strain evidence="4 5">Ve08.2h10</strain>
    </source>
</reference>
<evidence type="ECO:0000259" key="3">
    <source>
        <dbReference type="Pfam" id="PF13359"/>
    </source>
</evidence>
<evidence type="ECO:0000256" key="1">
    <source>
        <dbReference type="ARBA" id="ARBA00001968"/>
    </source>
</evidence>
<evidence type="ECO:0000256" key="2">
    <source>
        <dbReference type="ARBA" id="ARBA00022723"/>
    </source>
</evidence>
<comment type="cofactor">
    <cofactor evidence="1">
        <name>a divalent metal cation</name>
        <dbReference type="ChEBI" id="CHEBI:60240"/>
    </cofactor>
</comment>
<accession>A0A0D0D176</accession>
<sequence length="94" mass="10870">PFNEFDLTKDPIEAGQHHRWNQQLSSLCIFVEHAFGRLKGWFPLLCQFVGYNLADMFRMIEAAMVLHNILEEFGDDPSTIRGFNGRKDGEINEV</sequence>
<gene>
    <name evidence="4" type="ORF">PAXRUDRAFT_155243</name>
</gene>
<keyword evidence="5" id="KW-1185">Reference proteome</keyword>
<proteinExistence type="predicted"/>
<dbReference type="GO" id="GO:0046872">
    <property type="term" value="F:metal ion binding"/>
    <property type="evidence" value="ECO:0007669"/>
    <property type="project" value="UniProtKB-KW"/>
</dbReference>
<evidence type="ECO:0000313" key="5">
    <source>
        <dbReference type="Proteomes" id="UP000054538"/>
    </source>
</evidence>
<keyword evidence="2" id="KW-0479">Metal-binding</keyword>
<dbReference type="AlphaFoldDB" id="A0A0D0D176"/>
<dbReference type="Pfam" id="PF13359">
    <property type="entry name" value="DDE_Tnp_4"/>
    <property type="match status" value="1"/>
</dbReference>
<dbReference type="InterPro" id="IPR027806">
    <property type="entry name" value="HARBI1_dom"/>
</dbReference>
<feature type="domain" description="DDE Tnp4" evidence="3">
    <location>
        <begin position="12"/>
        <end position="68"/>
    </location>
</feature>
<organism evidence="4 5">
    <name type="scientific">Paxillus rubicundulus Ve08.2h10</name>
    <dbReference type="NCBI Taxonomy" id="930991"/>
    <lineage>
        <taxon>Eukaryota</taxon>
        <taxon>Fungi</taxon>
        <taxon>Dikarya</taxon>
        <taxon>Basidiomycota</taxon>
        <taxon>Agaricomycotina</taxon>
        <taxon>Agaricomycetes</taxon>
        <taxon>Agaricomycetidae</taxon>
        <taxon>Boletales</taxon>
        <taxon>Paxilineae</taxon>
        <taxon>Paxillaceae</taxon>
        <taxon>Paxillus</taxon>
    </lineage>
</organism>
<dbReference type="InParanoid" id="A0A0D0D176"/>